<accession>A0A930UEQ1</accession>
<feature type="non-terminal residue" evidence="1">
    <location>
        <position position="205"/>
    </location>
</feature>
<dbReference type="AlphaFoldDB" id="A0A930UEQ1"/>
<sequence length="205" mass="23027">MKGLAVNPARLQWCLRHYCLTLEELAKRAGLKPAVLRRASTGGPGLTADQMDDLAYALDFDMGFFMGKKGAPKDELRVPQFRAAGGQPPRTTDMLLLLKRVENHRECFRGLFEDFPALQPRKAAYPQLPAGNDYAAKAKAVRRWLRLSGGEDFAALRQKVEAKDVLVFVGSGGRFGRWQTPKDRRGRDQFKGFALRHEVLPIIFV</sequence>
<protein>
    <recommendedName>
        <fullName evidence="3">HTH cro/C1-type domain-containing protein</fullName>
    </recommendedName>
</protein>
<proteinExistence type="predicted"/>
<dbReference type="EMBL" id="JADHEI010000031">
    <property type="protein sequence ID" value="MBF2735057.1"/>
    <property type="molecule type" value="Genomic_DNA"/>
</dbReference>
<evidence type="ECO:0000313" key="1">
    <source>
        <dbReference type="EMBL" id="MBF2735057.1"/>
    </source>
</evidence>
<dbReference type="SUPFAM" id="SSF47413">
    <property type="entry name" value="lambda repressor-like DNA-binding domains"/>
    <property type="match status" value="1"/>
</dbReference>
<gene>
    <name evidence="1" type="ORF">ISN26_03070</name>
</gene>
<dbReference type="InterPro" id="IPR010982">
    <property type="entry name" value="Lambda_DNA-bd_dom_sf"/>
</dbReference>
<comment type="caution">
    <text evidence="1">The sequence shown here is derived from an EMBL/GenBank/DDBJ whole genome shotgun (WGS) entry which is preliminary data.</text>
</comment>
<name>A0A930UEQ1_9GAMM</name>
<organism evidence="1 2">
    <name type="scientific">Candidatus Amphirhobacter heronislandensis</name>
    <dbReference type="NCBI Taxonomy" id="1732024"/>
    <lineage>
        <taxon>Bacteria</taxon>
        <taxon>Pseudomonadati</taxon>
        <taxon>Pseudomonadota</taxon>
        <taxon>Gammaproteobacteria</taxon>
        <taxon>Candidatus Tethybacterales</taxon>
        <taxon>Candidatus Tethybacteraceae</taxon>
        <taxon>Candidatus Amphirhobacter</taxon>
    </lineage>
</organism>
<dbReference type="PANTHER" id="PTHR43236:SF2">
    <property type="entry name" value="BLL0069 PROTEIN"/>
    <property type="match status" value="1"/>
</dbReference>
<evidence type="ECO:0000313" key="2">
    <source>
        <dbReference type="Proteomes" id="UP000604381"/>
    </source>
</evidence>
<dbReference type="InterPro" id="IPR052345">
    <property type="entry name" value="Rad_response_metalloprotease"/>
</dbReference>
<dbReference type="GO" id="GO:0003677">
    <property type="term" value="F:DNA binding"/>
    <property type="evidence" value="ECO:0007669"/>
    <property type="project" value="InterPro"/>
</dbReference>
<dbReference type="PANTHER" id="PTHR43236">
    <property type="entry name" value="ANTITOXIN HIGA1"/>
    <property type="match status" value="1"/>
</dbReference>
<dbReference type="Proteomes" id="UP000604381">
    <property type="component" value="Unassembled WGS sequence"/>
</dbReference>
<evidence type="ECO:0008006" key="3">
    <source>
        <dbReference type="Google" id="ProtNLM"/>
    </source>
</evidence>
<keyword evidence="2" id="KW-1185">Reference proteome</keyword>
<reference evidence="1" key="1">
    <citation type="submission" date="2020-10" db="EMBL/GenBank/DDBJ databases">
        <title>An improved Amphimedon queenslandica hologenome assembly reveals how three proteobacterial symbionts can extend the metabolic phenotypic of their marine sponge host.</title>
        <authorList>
            <person name="Degnan B."/>
            <person name="Degnan S."/>
            <person name="Xiang X."/>
        </authorList>
    </citation>
    <scope>NUCLEOTIDE SEQUENCE</scope>
    <source>
        <strain evidence="1">AqS2</strain>
    </source>
</reference>